<accession>A0A2P4X9Q8</accession>
<keyword evidence="2" id="KW-1185">Reference proteome</keyword>
<dbReference type="AlphaFoldDB" id="A0A2P4X9Q8"/>
<evidence type="ECO:0000313" key="2">
    <source>
        <dbReference type="Proteomes" id="UP000237271"/>
    </source>
</evidence>
<evidence type="ECO:0000313" key="1">
    <source>
        <dbReference type="EMBL" id="POM62276.1"/>
    </source>
</evidence>
<name>A0A2P4X9Q8_9STRA</name>
<dbReference type="Proteomes" id="UP000237271">
    <property type="component" value="Unassembled WGS sequence"/>
</dbReference>
<organism evidence="1 2">
    <name type="scientific">Phytophthora palmivora</name>
    <dbReference type="NCBI Taxonomy" id="4796"/>
    <lineage>
        <taxon>Eukaryota</taxon>
        <taxon>Sar</taxon>
        <taxon>Stramenopiles</taxon>
        <taxon>Oomycota</taxon>
        <taxon>Peronosporomycetes</taxon>
        <taxon>Peronosporales</taxon>
        <taxon>Peronosporaceae</taxon>
        <taxon>Phytophthora</taxon>
    </lineage>
</organism>
<gene>
    <name evidence="1" type="ORF">PHPALM_28587</name>
</gene>
<dbReference type="EMBL" id="NCKW01015613">
    <property type="protein sequence ID" value="POM62276.1"/>
    <property type="molecule type" value="Genomic_DNA"/>
</dbReference>
<proteinExistence type="predicted"/>
<reference evidence="1 2" key="1">
    <citation type="journal article" date="2017" name="Genome Biol. Evol.">
        <title>Phytophthora megakarya and P. palmivora, closely related causal agents of cacao black pod rot, underwent increases in genome sizes and gene numbers by different mechanisms.</title>
        <authorList>
            <person name="Ali S.S."/>
            <person name="Shao J."/>
            <person name="Lary D.J."/>
            <person name="Kronmiller B."/>
            <person name="Shen D."/>
            <person name="Strem M.D."/>
            <person name="Amoako-Attah I."/>
            <person name="Akrofi A.Y."/>
            <person name="Begoude B.A."/>
            <person name="Ten Hoopen G.M."/>
            <person name="Coulibaly K."/>
            <person name="Kebe B.I."/>
            <person name="Melnick R.L."/>
            <person name="Guiltinan M.J."/>
            <person name="Tyler B.M."/>
            <person name="Meinhardt L.W."/>
            <person name="Bailey B.A."/>
        </authorList>
    </citation>
    <scope>NUCLEOTIDE SEQUENCE [LARGE SCALE GENOMIC DNA]</scope>
    <source>
        <strain evidence="2">sbr112.9</strain>
    </source>
</reference>
<sequence>MARGHDRHVNKFMVALQFQCVEEWVAMAIRFIAPKILIVVQKQQAEWPLFVDKAWVGAFEYPAIVLFLARPQVRHVFKLHQGIDVLPVATPPWRIRFHLVGLVPNRYLDGWKQLSMLAALQTLLVGANEVTRSFQTASLEHILAIVFVLKDATFID</sequence>
<protein>
    <submittedName>
        <fullName evidence="1">Maltodextrin phosphorylase</fullName>
    </submittedName>
</protein>
<comment type="caution">
    <text evidence="1">The sequence shown here is derived from an EMBL/GenBank/DDBJ whole genome shotgun (WGS) entry which is preliminary data.</text>
</comment>